<dbReference type="OMA" id="CTQRTEP"/>
<dbReference type="Pfam" id="PF01467">
    <property type="entry name" value="CTP_transf_like"/>
    <property type="match status" value="1"/>
</dbReference>
<dbReference type="Proteomes" id="UP000001449">
    <property type="component" value="Chromosome 6"/>
</dbReference>
<evidence type="ECO:0000313" key="2">
    <source>
        <dbReference type="EMBL" id="EED91288.1"/>
    </source>
</evidence>
<reference evidence="2 3" key="2">
    <citation type="journal article" date="2008" name="Nature">
        <title>The Phaeodactylum genome reveals the evolutionary history of diatom genomes.</title>
        <authorList>
            <person name="Bowler C."/>
            <person name="Allen A.E."/>
            <person name="Badger J.H."/>
            <person name="Grimwood J."/>
            <person name="Jabbari K."/>
            <person name="Kuo A."/>
            <person name="Maheswari U."/>
            <person name="Martens C."/>
            <person name="Maumus F."/>
            <person name="Otillar R.P."/>
            <person name="Rayko E."/>
            <person name="Salamov A."/>
            <person name="Vandepoele K."/>
            <person name="Beszteri B."/>
            <person name="Gruber A."/>
            <person name="Heijde M."/>
            <person name="Katinka M."/>
            <person name="Mock T."/>
            <person name="Valentin K."/>
            <person name="Verret F."/>
            <person name="Berges J.A."/>
            <person name="Brownlee C."/>
            <person name="Cadoret J.P."/>
            <person name="Chiovitti A."/>
            <person name="Choi C.J."/>
            <person name="Coesel S."/>
            <person name="De Martino A."/>
            <person name="Detter J.C."/>
            <person name="Durkin C."/>
            <person name="Falciatore A."/>
            <person name="Fournet J."/>
            <person name="Haruta M."/>
            <person name="Huysman M.J."/>
            <person name="Jenkins B.D."/>
            <person name="Jiroutova K."/>
            <person name="Jorgensen R.E."/>
            <person name="Joubert Y."/>
            <person name="Kaplan A."/>
            <person name="Kroger N."/>
            <person name="Kroth P.G."/>
            <person name="La Roche J."/>
            <person name="Lindquist E."/>
            <person name="Lommer M."/>
            <person name="Martin-Jezequel V."/>
            <person name="Lopez P.J."/>
            <person name="Lucas S."/>
            <person name="Mangogna M."/>
            <person name="McGinnis K."/>
            <person name="Medlin L.K."/>
            <person name="Montsant A."/>
            <person name="Oudot-Le Secq M.P."/>
            <person name="Napoli C."/>
            <person name="Obornik M."/>
            <person name="Parker M.S."/>
            <person name="Petit J.L."/>
            <person name="Porcel B.M."/>
            <person name="Poulsen N."/>
            <person name="Robison M."/>
            <person name="Rychlewski L."/>
            <person name="Rynearson T.A."/>
            <person name="Schmutz J."/>
            <person name="Shapiro H."/>
            <person name="Siaut M."/>
            <person name="Stanley M."/>
            <person name="Sussman M.R."/>
            <person name="Taylor A.R."/>
            <person name="Vardi A."/>
            <person name="von Dassow P."/>
            <person name="Vyverman W."/>
            <person name="Willis A."/>
            <person name="Wyrwicz L.S."/>
            <person name="Rokhsar D.S."/>
            <person name="Weissenbach J."/>
            <person name="Armbrust E.V."/>
            <person name="Green B.R."/>
            <person name="Van de Peer Y."/>
            <person name="Grigoriev I.V."/>
        </authorList>
    </citation>
    <scope>NUCLEOTIDE SEQUENCE [LARGE SCALE GENOMIC DNA]</scope>
    <source>
        <strain evidence="2 3">CCMP1335</strain>
    </source>
</reference>
<dbReference type="PaxDb" id="35128-Thaps6416"/>
<dbReference type="KEGG" id="tps:THAPSDRAFT_6416"/>
<dbReference type="Gene3D" id="3.40.50.620">
    <property type="entry name" value="HUPs"/>
    <property type="match status" value="1"/>
</dbReference>
<dbReference type="PANTHER" id="PTHR10695">
    <property type="entry name" value="DEPHOSPHO-COA KINASE-RELATED"/>
    <property type="match status" value="1"/>
</dbReference>
<dbReference type="InParanoid" id="B8C492"/>
<organism evidence="2 3">
    <name type="scientific">Thalassiosira pseudonana</name>
    <name type="common">Marine diatom</name>
    <name type="synonym">Cyclotella nana</name>
    <dbReference type="NCBI Taxonomy" id="35128"/>
    <lineage>
        <taxon>Eukaryota</taxon>
        <taxon>Sar</taxon>
        <taxon>Stramenopiles</taxon>
        <taxon>Ochrophyta</taxon>
        <taxon>Bacillariophyta</taxon>
        <taxon>Coscinodiscophyceae</taxon>
        <taxon>Thalassiosirophycidae</taxon>
        <taxon>Thalassiosirales</taxon>
        <taxon>Thalassiosiraceae</taxon>
        <taxon>Thalassiosira</taxon>
    </lineage>
</organism>
<dbReference type="PANTHER" id="PTHR10695:SF46">
    <property type="entry name" value="BIFUNCTIONAL COENZYME A SYNTHASE-RELATED"/>
    <property type="match status" value="1"/>
</dbReference>
<dbReference type="InterPro" id="IPR004821">
    <property type="entry name" value="Cyt_trans-like"/>
</dbReference>
<dbReference type="GO" id="GO:0015937">
    <property type="term" value="P:coenzyme A biosynthetic process"/>
    <property type="evidence" value="ECO:0000318"/>
    <property type="project" value="GO_Central"/>
</dbReference>
<dbReference type="eggNOG" id="KOG3351">
    <property type="taxonomic scope" value="Eukaryota"/>
</dbReference>
<dbReference type="STRING" id="35128.B8C492"/>
<dbReference type="InterPro" id="IPR014729">
    <property type="entry name" value="Rossmann-like_a/b/a_fold"/>
</dbReference>
<dbReference type="EMBL" id="CM000643">
    <property type="protein sequence ID" value="EED91288.1"/>
    <property type="molecule type" value="Genomic_DNA"/>
</dbReference>
<dbReference type="RefSeq" id="XP_002291181.1">
    <property type="nucleotide sequence ID" value="XM_002291145.1"/>
</dbReference>
<reference evidence="2 3" key="1">
    <citation type="journal article" date="2004" name="Science">
        <title>The genome of the diatom Thalassiosira pseudonana: ecology, evolution, and metabolism.</title>
        <authorList>
            <person name="Armbrust E.V."/>
            <person name="Berges J.A."/>
            <person name="Bowler C."/>
            <person name="Green B.R."/>
            <person name="Martinez D."/>
            <person name="Putnam N.H."/>
            <person name="Zhou S."/>
            <person name="Allen A.E."/>
            <person name="Apt K.E."/>
            <person name="Bechner M."/>
            <person name="Brzezinski M.A."/>
            <person name="Chaal B.K."/>
            <person name="Chiovitti A."/>
            <person name="Davis A.K."/>
            <person name="Demarest M.S."/>
            <person name="Detter J.C."/>
            <person name="Glavina T."/>
            <person name="Goodstein D."/>
            <person name="Hadi M.Z."/>
            <person name="Hellsten U."/>
            <person name="Hildebrand M."/>
            <person name="Jenkins B.D."/>
            <person name="Jurka J."/>
            <person name="Kapitonov V.V."/>
            <person name="Kroger N."/>
            <person name="Lau W.W."/>
            <person name="Lane T.W."/>
            <person name="Larimer F.W."/>
            <person name="Lippmeier J.C."/>
            <person name="Lucas S."/>
            <person name="Medina M."/>
            <person name="Montsant A."/>
            <person name="Obornik M."/>
            <person name="Parker M.S."/>
            <person name="Palenik B."/>
            <person name="Pazour G.J."/>
            <person name="Richardson P.M."/>
            <person name="Rynearson T.A."/>
            <person name="Saito M.A."/>
            <person name="Schwartz D.C."/>
            <person name="Thamatrakoln K."/>
            <person name="Valentin K."/>
            <person name="Vardi A."/>
            <person name="Wilkerson F.P."/>
            <person name="Rokhsar D.S."/>
        </authorList>
    </citation>
    <scope>NUCLEOTIDE SEQUENCE [LARGE SCALE GENOMIC DNA]</scope>
    <source>
        <strain evidence="2 3">CCMP1335</strain>
    </source>
</reference>
<proteinExistence type="predicted"/>
<dbReference type="GO" id="GO:0004140">
    <property type="term" value="F:dephospho-CoA kinase activity"/>
    <property type="evidence" value="ECO:0000318"/>
    <property type="project" value="GO_Central"/>
</dbReference>
<gene>
    <name evidence="2" type="ORF">THAPSDRAFT_6416</name>
</gene>
<evidence type="ECO:0000313" key="3">
    <source>
        <dbReference type="Proteomes" id="UP000001449"/>
    </source>
</evidence>
<evidence type="ECO:0000259" key="1">
    <source>
        <dbReference type="Pfam" id="PF01467"/>
    </source>
</evidence>
<keyword evidence="3" id="KW-1185">Reference proteome</keyword>
<dbReference type="GeneID" id="7442752"/>
<protein>
    <recommendedName>
        <fullName evidence="1">Cytidyltransferase-like domain-containing protein</fullName>
    </recommendedName>
</protein>
<name>B8C492_THAPS</name>
<dbReference type="SUPFAM" id="SSF52374">
    <property type="entry name" value="Nucleotidylyl transferase"/>
    <property type="match status" value="1"/>
</dbReference>
<dbReference type="HOGENOM" id="CLU_669974_0_0_1"/>
<sequence>MPHSTSARIANEAILETAISVTTGRLSVVLRTNTGGTDSITGEDTSNVSITQLRRYAGEIYSMAWDAALGLDEREDNSSENNKSGESILAGPITRGGRLLDLIVYPQNMPNTPPEGWIADRPDLSCICSHDSITGWVTSGEYAGGSGRKYASKMGQGVGGLEAHVNAVNDERGVKGLEPLVALHVDDWPDGADITGDPSVVFLEDEDAYEKIARTRIKGDNDATPRNSADKVANGGLSTLIGSMPIPPSSLYSSVCVGGTFDGMHYGHRKLLTLAISSVQPINGRLLIGITRDEMLTKKAFADRIPSLEDRIAGVLDFIGNLAPGMKNRIRCVPISDEYGPPGQPLDSDVYPGLKNDFDALVLSHETLPTGRKLNSYRTTVLGLEPLKLLCTQRTEPHGMSSTALRRMRSS</sequence>
<accession>B8C492</accession>
<feature type="domain" description="Cytidyltransferase-like" evidence="1">
    <location>
        <begin position="257"/>
        <end position="406"/>
    </location>
</feature>
<dbReference type="NCBIfam" id="TIGR00125">
    <property type="entry name" value="cyt_tran_rel"/>
    <property type="match status" value="1"/>
</dbReference>
<dbReference type="AlphaFoldDB" id="B8C492"/>